<dbReference type="Proteomes" id="UP000199546">
    <property type="component" value="Unassembled WGS sequence"/>
</dbReference>
<dbReference type="EMBL" id="FPBA01000007">
    <property type="protein sequence ID" value="SFT69154.1"/>
    <property type="molecule type" value="Genomic_DNA"/>
</dbReference>
<dbReference type="AlphaFoldDB" id="A0A1I7A2I9"/>
<dbReference type="STRING" id="1296565.SAMN05660657_02435"/>
<sequence length="126" mass="13829">MDERTPLDVVADLLRTVRSGVDPDRAADLMAAEVLAHQGDSGVVVRRTPAGYADHVREMLAEHGPWEFTVTRLAPDGDAVAAEWRQVGRPDPGTGQRVVEHGRARYTVRDGRVTGYVVAFEHTVED</sequence>
<keyword evidence="3" id="KW-1185">Reference proteome</keyword>
<organism evidence="2 3">
    <name type="scientific">Geodermatophilus amargosae</name>
    <dbReference type="NCBI Taxonomy" id="1296565"/>
    <lineage>
        <taxon>Bacteria</taxon>
        <taxon>Bacillati</taxon>
        <taxon>Actinomycetota</taxon>
        <taxon>Actinomycetes</taxon>
        <taxon>Geodermatophilales</taxon>
        <taxon>Geodermatophilaceae</taxon>
        <taxon>Geodermatophilus</taxon>
    </lineage>
</organism>
<feature type="domain" description="SnoaL-like" evidence="1">
    <location>
        <begin position="22"/>
        <end position="114"/>
    </location>
</feature>
<evidence type="ECO:0000259" key="1">
    <source>
        <dbReference type="Pfam" id="PF12680"/>
    </source>
</evidence>
<dbReference type="InterPro" id="IPR032710">
    <property type="entry name" value="NTF2-like_dom_sf"/>
</dbReference>
<dbReference type="Pfam" id="PF12680">
    <property type="entry name" value="SnoaL_2"/>
    <property type="match status" value="1"/>
</dbReference>
<dbReference type="SUPFAM" id="SSF54427">
    <property type="entry name" value="NTF2-like"/>
    <property type="match status" value="1"/>
</dbReference>
<proteinExistence type="predicted"/>
<evidence type="ECO:0000313" key="3">
    <source>
        <dbReference type="Proteomes" id="UP000199546"/>
    </source>
</evidence>
<protein>
    <submittedName>
        <fullName evidence="2">SnoaL-like domain-containing protein</fullName>
    </submittedName>
</protein>
<evidence type="ECO:0000313" key="2">
    <source>
        <dbReference type="EMBL" id="SFT69154.1"/>
    </source>
</evidence>
<dbReference type="Gene3D" id="3.10.450.50">
    <property type="match status" value="1"/>
</dbReference>
<dbReference type="InterPro" id="IPR037401">
    <property type="entry name" value="SnoaL-like"/>
</dbReference>
<dbReference type="RefSeq" id="WP_175551564.1">
    <property type="nucleotide sequence ID" value="NZ_FPBA01000007.1"/>
</dbReference>
<accession>A0A1I7A2I9</accession>
<reference evidence="3" key="1">
    <citation type="submission" date="2016-10" db="EMBL/GenBank/DDBJ databases">
        <authorList>
            <person name="Varghese N."/>
            <person name="Submissions S."/>
        </authorList>
    </citation>
    <scope>NUCLEOTIDE SEQUENCE [LARGE SCALE GENOMIC DNA]</scope>
    <source>
        <strain evidence="3">DSM 46136</strain>
    </source>
</reference>
<gene>
    <name evidence="2" type="ORF">SAMN05660657_02435</name>
</gene>
<name>A0A1I7A2I9_9ACTN</name>